<feature type="compositionally biased region" description="Basic and acidic residues" evidence="2">
    <location>
        <begin position="272"/>
        <end position="293"/>
    </location>
</feature>
<dbReference type="PANTHER" id="PTHR14534">
    <property type="entry name" value="VACUOLAR IMPORT AND DEGRADATION PROTEIN 24"/>
    <property type="match status" value="1"/>
</dbReference>
<feature type="compositionally biased region" description="Low complexity" evidence="2">
    <location>
        <begin position="82"/>
        <end position="101"/>
    </location>
</feature>
<dbReference type="GO" id="GO:0007039">
    <property type="term" value="P:protein catabolic process in the vacuole"/>
    <property type="evidence" value="ECO:0007669"/>
    <property type="project" value="TreeGrafter"/>
</dbReference>
<dbReference type="Proteomes" id="UP000799441">
    <property type="component" value="Unassembled WGS sequence"/>
</dbReference>
<dbReference type="OrthoDB" id="62at2759"/>
<dbReference type="GO" id="GO:0043161">
    <property type="term" value="P:proteasome-mediated ubiquitin-dependent protein catabolic process"/>
    <property type="evidence" value="ECO:0007669"/>
    <property type="project" value="TreeGrafter"/>
</dbReference>
<reference evidence="3" key="1">
    <citation type="journal article" date="2020" name="Stud. Mycol.">
        <title>101 Dothideomycetes genomes: a test case for predicting lifestyles and emergence of pathogens.</title>
        <authorList>
            <person name="Haridas S."/>
            <person name="Albert R."/>
            <person name="Binder M."/>
            <person name="Bloem J."/>
            <person name="Labutti K."/>
            <person name="Salamov A."/>
            <person name="Andreopoulos B."/>
            <person name="Baker S."/>
            <person name="Barry K."/>
            <person name="Bills G."/>
            <person name="Bluhm B."/>
            <person name="Cannon C."/>
            <person name="Castanera R."/>
            <person name="Culley D."/>
            <person name="Daum C."/>
            <person name="Ezra D."/>
            <person name="Gonzalez J."/>
            <person name="Henrissat B."/>
            <person name="Kuo A."/>
            <person name="Liang C."/>
            <person name="Lipzen A."/>
            <person name="Lutzoni F."/>
            <person name="Magnuson J."/>
            <person name="Mondo S."/>
            <person name="Nolan M."/>
            <person name="Ohm R."/>
            <person name="Pangilinan J."/>
            <person name="Park H.-J."/>
            <person name="Ramirez L."/>
            <person name="Alfaro M."/>
            <person name="Sun H."/>
            <person name="Tritt A."/>
            <person name="Yoshinaga Y."/>
            <person name="Zwiers L.-H."/>
            <person name="Turgeon B."/>
            <person name="Goodwin S."/>
            <person name="Spatafora J."/>
            <person name="Crous P."/>
            <person name="Grigoriev I."/>
        </authorList>
    </citation>
    <scope>NUCLEOTIDE SEQUENCE</scope>
    <source>
        <strain evidence="3">CBS 116435</strain>
    </source>
</reference>
<feature type="compositionally biased region" description="Low complexity" evidence="2">
    <location>
        <begin position="527"/>
        <end position="540"/>
    </location>
</feature>
<feature type="compositionally biased region" description="Low complexity" evidence="2">
    <location>
        <begin position="221"/>
        <end position="230"/>
    </location>
</feature>
<dbReference type="GO" id="GO:0034657">
    <property type="term" value="C:GID complex"/>
    <property type="evidence" value="ECO:0007669"/>
    <property type="project" value="TreeGrafter"/>
</dbReference>
<feature type="compositionally biased region" description="Basic and acidic residues" evidence="2">
    <location>
        <begin position="231"/>
        <end position="251"/>
    </location>
</feature>
<protein>
    <recommendedName>
        <fullName evidence="5">Vacuolar import and degradation protein-domain-containing protein</fullName>
    </recommendedName>
</protein>
<dbReference type="GO" id="GO:0045721">
    <property type="term" value="P:negative regulation of gluconeogenesis"/>
    <property type="evidence" value="ECO:0007669"/>
    <property type="project" value="TreeGrafter"/>
</dbReference>
<feature type="compositionally biased region" description="Polar residues" evidence="2">
    <location>
        <begin position="135"/>
        <end position="149"/>
    </location>
</feature>
<feature type="region of interest" description="Disordered" evidence="2">
    <location>
        <begin position="1"/>
        <end position="35"/>
    </location>
</feature>
<evidence type="ECO:0000256" key="1">
    <source>
        <dbReference type="ARBA" id="ARBA00061469"/>
    </source>
</evidence>
<evidence type="ECO:0000313" key="3">
    <source>
        <dbReference type="EMBL" id="KAF2722408.1"/>
    </source>
</evidence>
<keyword evidence="4" id="KW-1185">Reference proteome</keyword>
<comment type="caution">
    <text evidence="3">The sequence shown here is derived from an EMBL/GenBank/DDBJ whole genome shotgun (WGS) entry which is preliminary data.</text>
</comment>
<dbReference type="InterPro" id="IPR018618">
    <property type="entry name" value="GID4/10-like"/>
</dbReference>
<comment type="similarity">
    <text evidence="1">Belongs to the GID4/VID24 family.</text>
</comment>
<evidence type="ECO:0000313" key="4">
    <source>
        <dbReference type="Proteomes" id="UP000799441"/>
    </source>
</evidence>
<evidence type="ECO:0008006" key="5">
    <source>
        <dbReference type="Google" id="ProtNLM"/>
    </source>
</evidence>
<feature type="compositionally biased region" description="Basic and acidic residues" evidence="2">
    <location>
        <begin position="62"/>
        <end position="81"/>
    </location>
</feature>
<dbReference type="PANTHER" id="PTHR14534:SF3">
    <property type="entry name" value="GID COMPLEX SUBUNIT 4 HOMOLOG"/>
    <property type="match status" value="1"/>
</dbReference>
<gene>
    <name evidence="3" type="ORF">K431DRAFT_345665</name>
</gene>
<dbReference type="Pfam" id="PF09783">
    <property type="entry name" value="Vac_ImportDeg"/>
    <property type="match status" value="1"/>
</dbReference>
<dbReference type="GO" id="GO:0005773">
    <property type="term" value="C:vacuole"/>
    <property type="evidence" value="ECO:0007669"/>
    <property type="project" value="GOC"/>
</dbReference>
<dbReference type="GO" id="GO:0006623">
    <property type="term" value="P:protein targeting to vacuole"/>
    <property type="evidence" value="ECO:0007669"/>
    <property type="project" value="TreeGrafter"/>
</dbReference>
<dbReference type="AlphaFoldDB" id="A0A9P4QAZ0"/>
<name>A0A9P4QAZ0_9PEZI</name>
<feature type="compositionally biased region" description="Polar residues" evidence="2">
    <location>
        <begin position="200"/>
        <end position="219"/>
    </location>
</feature>
<dbReference type="EMBL" id="MU003783">
    <property type="protein sequence ID" value="KAF2722408.1"/>
    <property type="molecule type" value="Genomic_DNA"/>
</dbReference>
<feature type="compositionally biased region" description="Low complexity" evidence="2">
    <location>
        <begin position="503"/>
        <end position="520"/>
    </location>
</feature>
<feature type="region of interest" description="Disordered" evidence="2">
    <location>
        <begin position="56"/>
        <end position="171"/>
    </location>
</feature>
<evidence type="ECO:0000256" key="2">
    <source>
        <dbReference type="SAM" id="MobiDB-lite"/>
    </source>
</evidence>
<proteinExistence type="inferred from homology"/>
<accession>A0A9P4QAZ0</accession>
<sequence>MPPNNTAINTPAGITPDENPPNYQRPLTPLSYLSSPVPDLAATLHTQAVEEADEANASFLRDSIESLERRSHVDTTRDPRRAPIQPTQQSQPPQALPTASSNRSSETHAPEGTEDVSRRERLQRVLARLNRLHQNESSSTTTTAYGNRTPSPPRQSLYDWAPATSRNDHGQQGRDLDAILAELRQDTPATHPELLRVLGQNSADASRESNSSRPPQSQRVPAEAEAPTTEENNRSQEQLSERRRRERERINLRSRAVMQRARQESSPSSTERMTRYLIERERSGMSEEEERARGTGWYRPGTHLSPQATIYNALAREQVASTVGRERQERVEAFRRAYLAENLPPPQRTSTPPVVPVPVRPSTPSFRGHSGGSAFAENALKYVSELRNCVCYEDSRTNAMDHGLATKESFGDKHDDFLMDLEQLDPLPFCSWLQPGVVFEGHQYSNTAGTVTHVVEQINPNYRNLHAASSDHPPGSTSLSHPLPLELNRDWTGLPSTRQTPPSSDNATSSSSLSNSSSSNVLARTLSTPTSRHTPPSSTDTSHDHWPVRVTIHTVDKENMIVQGTMEAYDVPQHPPSISIIYSGSTSHTMAKAGNKHHPITTYLEGEIVDLHTHSFLTPQPPRKATASTSSASNTIHNIASNANIPFPMTTAETDYKNWRKLPPFASLAPDPESFARLVLSTERMERVNREYIFMRWKERCFVHSKGEHYGCTMEERGSDQDRGHGLTISGFYYCSLRRADGVVEGLYYDPGSAPAQWLRLHGQNAGWGSWEFR</sequence>
<feature type="compositionally biased region" description="Basic and acidic residues" evidence="2">
    <location>
        <begin position="105"/>
        <end position="123"/>
    </location>
</feature>
<feature type="region of interest" description="Disordered" evidence="2">
    <location>
        <begin position="200"/>
        <end position="301"/>
    </location>
</feature>
<organism evidence="3 4">
    <name type="scientific">Polychaeton citri CBS 116435</name>
    <dbReference type="NCBI Taxonomy" id="1314669"/>
    <lineage>
        <taxon>Eukaryota</taxon>
        <taxon>Fungi</taxon>
        <taxon>Dikarya</taxon>
        <taxon>Ascomycota</taxon>
        <taxon>Pezizomycotina</taxon>
        <taxon>Dothideomycetes</taxon>
        <taxon>Dothideomycetidae</taxon>
        <taxon>Capnodiales</taxon>
        <taxon>Capnodiaceae</taxon>
        <taxon>Polychaeton</taxon>
    </lineage>
</organism>
<feature type="region of interest" description="Disordered" evidence="2">
    <location>
        <begin position="464"/>
        <end position="548"/>
    </location>
</feature>